<dbReference type="SUPFAM" id="SSF53474">
    <property type="entry name" value="alpha/beta-Hydrolases"/>
    <property type="match status" value="1"/>
</dbReference>
<dbReference type="Proteomes" id="UP000805614">
    <property type="component" value="Unassembled WGS sequence"/>
</dbReference>
<keyword evidence="10" id="KW-1185">Reference proteome</keyword>
<dbReference type="InterPro" id="IPR011118">
    <property type="entry name" value="Tannase/feruloyl_esterase"/>
</dbReference>
<keyword evidence="5 9" id="KW-0378">Hydrolase</keyword>
<dbReference type="RefSeq" id="WP_187242131.1">
    <property type="nucleotide sequence ID" value="NZ_BAAAOK010000017.1"/>
</dbReference>
<evidence type="ECO:0000256" key="6">
    <source>
        <dbReference type="ARBA" id="ARBA00022837"/>
    </source>
</evidence>
<feature type="signal peptide" evidence="8">
    <location>
        <begin position="1"/>
        <end position="23"/>
    </location>
</feature>
<evidence type="ECO:0000313" key="9">
    <source>
        <dbReference type="EMBL" id="MBC6465117.1"/>
    </source>
</evidence>
<sequence length="466" mass="50020">MPSLRRTLAVAAALAIGTSPLVAASATAGTSGSTVHGSGGHCARIDRITVPGAEKQVSACLDDLTTAGTTATGHTVPGDWAGLHPAGAKNPSGVPGVQLDGYFPDTSTFNTNNGWNHDAQFVIRLPDNWNGGLVVAGSPGTRRQYANDFTISDWALAKGYAFASTDKGNSGAAFYRDGTRPGDALVEWNDRVTQLTVAAKALVAQRYGRTPKKTYAAGISNGGYLVRWQLENRPWLYDGGIDSEGTLWRADGPNLLTYLPDALAAYPRYAATGDPAAHAELLKAGFAPGSEFLWDYHHKVYWDLTQRIYREELDPTFDGATEAGTPFCAPGTPACDADYDYASRPKEVRRAVERIALTGKIRKPLITLHGTFDTLLPIGTDSDLYAKMIKQRGGAKQHRYYRIEAGNHVDGLYDIYPDRLRPILPCMRSAFTALETWTAGGRTPPPSATLPRPTSGDLANTCSLTG</sequence>
<comment type="caution">
    <text evidence="9">The sequence shown here is derived from an EMBL/GenBank/DDBJ whole genome shotgun (WGS) entry which is preliminary data.</text>
</comment>
<dbReference type="Pfam" id="PF10605">
    <property type="entry name" value="3HBOH"/>
    <property type="match status" value="1"/>
</dbReference>
<evidence type="ECO:0000256" key="2">
    <source>
        <dbReference type="ARBA" id="ARBA00022487"/>
    </source>
</evidence>
<comment type="similarity">
    <text evidence="1">Belongs to the tannase family.</text>
</comment>
<evidence type="ECO:0000256" key="4">
    <source>
        <dbReference type="ARBA" id="ARBA00022729"/>
    </source>
</evidence>
<evidence type="ECO:0000256" key="1">
    <source>
        <dbReference type="ARBA" id="ARBA00006249"/>
    </source>
</evidence>
<evidence type="ECO:0000313" key="10">
    <source>
        <dbReference type="Proteomes" id="UP000805614"/>
    </source>
</evidence>
<dbReference type="PANTHER" id="PTHR33938">
    <property type="entry name" value="FERULOYL ESTERASE B-RELATED"/>
    <property type="match status" value="1"/>
</dbReference>
<dbReference type="PANTHER" id="PTHR33938:SF15">
    <property type="entry name" value="FERULOYL ESTERASE B-RELATED"/>
    <property type="match status" value="1"/>
</dbReference>
<evidence type="ECO:0000256" key="7">
    <source>
        <dbReference type="ARBA" id="ARBA00023157"/>
    </source>
</evidence>
<keyword evidence="6" id="KW-0106">Calcium</keyword>
<gene>
    <name evidence="9" type="ORF">HKK74_06375</name>
</gene>
<evidence type="ECO:0000256" key="3">
    <source>
        <dbReference type="ARBA" id="ARBA00022723"/>
    </source>
</evidence>
<protein>
    <submittedName>
        <fullName evidence="9">Tannase/feruloyl esterase family alpha/beta hydrolase</fullName>
    </submittedName>
</protein>
<evidence type="ECO:0000256" key="8">
    <source>
        <dbReference type="SAM" id="SignalP"/>
    </source>
</evidence>
<keyword evidence="7" id="KW-1015">Disulfide bond</keyword>
<name>A0ABR7LKV9_9ACTN</name>
<keyword evidence="3" id="KW-0479">Metal-binding</keyword>
<dbReference type="EMBL" id="JABVEC010000003">
    <property type="protein sequence ID" value="MBC6465117.1"/>
    <property type="molecule type" value="Genomic_DNA"/>
</dbReference>
<dbReference type="GO" id="GO:0016787">
    <property type="term" value="F:hydrolase activity"/>
    <property type="evidence" value="ECO:0007669"/>
    <property type="project" value="UniProtKB-KW"/>
</dbReference>
<dbReference type="Pfam" id="PF07519">
    <property type="entry name" value="Tannase"/>
    <property type="match status" value="1"/>
</dbReference>
<dbReference type="Gene3D" id="3.40.50.1820">
    <property type="entry name" value="alpha/beta hydrolase"/>
    <property type="match status" value="1"/>
</dbReference>
<keyword evidence="2" id="KW-0719">Serine esterase</keyword>
<keyword evidence="4 8" id="KW-0732">Signal</keyword>
<reference evidence="9 10" key="1">
    <citation type="submission" date="2020-06" db="EMBL/GenBank/DDBJ databases">
        <title>Actinomadura xiongansis sp. nov., isolated from soil of Baiyangdian.</title>
        <authorList>
            <person name="Zhang X."/>
        </authorList>
    </citation>
    <scope>NUCLEOTIDE SEQUENCE [LARGE SCALE GENOMIC DNA]</scope>
    <source>
        <strain evidence="9 10">HBUM206468</strain>
    </source>
</reference>
<evidence type="ECO:0000256" key="5">
    <source>
        <dbReference type="ARBA" id="ARBA00022801"/>
    </source>
</evidence>
<feature type="chain" id="PRO_5045602496" evidence="8">
    <location>
        <begin position="24"/>
        <end position="466"/>
    </location>
</feature>
<dbReference type="InterPro" id="IPR029058">
    <property type="entry name" value="AB_hydrolase_fold"/>
</dbReference>
<organism evidence="9 10">
    <name type="scientific">Actinomadura alba</name>
    <dbReference type="NCBI Taxonomy" id="406431"/>
    <lineage>
        <taxon>Bacteria</taxon>
        <taxon>Bacillati</taxon>
        <taxon>Actinomycetota</taxon>
        <taxon>Actinomycetes</taxon>
        <taxon>Streptosporangiales</taxon>
        <taxon>Thermomonosporaceae</taxon>
        <taxon>Actinomadura</taxon>
    </lineage>
</organism>
<accession>A0ABR7LKV9</accession>
<proteinExistence type="inferred from homology"/>
<dbReference type="InterPro" id="IPR016582">
    <property type="entry name" value="OHBut_olig_hydro_put"/>
</dbReference>